<protein>
    <submittedName>
        <fullName evidence="2">DUF1093 domain-containing protein</fullName>
    </submittedName>
</protein>
<accession>A0AAP8U460</accession>
<keyword evidence="1" id="KW-0472">Membrane</keyword>
<keyword evidence="1" id="KW-1133">Transmembrane helix</keyword>
<feature type="transmembrane region" description="Helical" evidence="1">
    <location>
        <begin position="6"/>
        <end position="24"/>
    </location>
</feature>
<organism evidence="2 3">
    <name type="scientific">Brevibacillus laterosporus</name>
    <name type="common">Bacillus laterosporus</name>
    <dbReference type="NCBI Taxonomy" id="1465"/>
    <lineage>
        <taxon>Bacteria</taxon>
        <taxon>Bacillati</taxon>
        <taxon>Bacillota</taxon>
        <taxon>Bacilli</taxon>
        <taxon>Bacillales</taxon>
        <taxon>Paenibacillaceae</taxon>
        <taxon>Brevibacillus</taxon>
    </lineage>
</organism>
<sequence>MKKVKFFVFGIAGLVIGLWGLTFIENENIDRFNPLVKEKDVYVLTKGEAEPDTEHKGKRYFYMLNGVDKSGNENTIKVGLSGKDEYQDCYLKVHVKGKYVYGFEEVQEKEVPEKAKEILKK</sequence>
<dbReference type="PANTHER" id="PTHR36433">
    <property type="entry name" value="HYPOTHETICAL CYTOSOLIC PROTEIN"/>
    <property type="match status" value="1"/>
</dbReference>
<dbReference type="RefSeq" id="WP_018674316.1">
    <property type="nucleotide sequence ID" value="NZ_JANSGY010000024.1"/>
</dbReference>
<comment type="caution">
    <text evidence="2">The sequence shown here is derived from an EMBL/GenBank/DDBJ whole genome shotgun (WGS) entry which is preliminary data.</text>
</comment>
<evidence type="ECO:0000313" key="3">
    <source>
        <dbReference type="Proteomes" id="UP000239759"/>
    </source>
</evidence>
<dbReference type="InterPro" id="IPR006542">
    <property type="entry name" value="DUF1093"/>
</dbReference>
<keyword evidence="1" id="KW-0812">Transmembrane</keyword>
<reference evidence="2 3" key="1">
    <citation type="submission" date="2018-02" db="EMBL/GenBank/DDBJ databases">
        <title>Comparative analysis of genomes of three Brevibacillus laterosporus strains producers of potent antimicrobials isolated from silage.</title>
        <authorList>
            <person name="Kojic M."/>
            <person name="Miljkovic M."/>
            <person name="Studholme D."/>
            <person name="Filipic B."/>
        </authorList>
    </citation>
    <scope>NUCLEOTIDE SEQUENCE [LARGE SCALE GENOMIC DNA]</scope>
    <source>
        <strain evidence="2 3">BGSP11</strain>
    </source>
</reference>
<dbReference type="NCBIfam" id="TIGR01655">
    <property type="entry name" value="yxeA_fam"/>
    <property type="match status" value="1"/>
</dbReference>
<dbReference type="GeneID" id="61076907"/>
<dbReference type="Proteomes" id="UP000239759">
    <property type="component" value="Unassembled WGS sequence"/>
</dbReference>
<evidence type="ECO:0000256" key="1">
    <source>
        <dbReference type="SAM" id="Phobius"/>
    </source>
</evidence>
<dbReference type="AlphaFoldDB" id="A0AAP8U460"/>
<dbReference type="EMBL" id="PRKQ01000024">
    <property type="protein sequence ID" value="PPA93495.1"/>
    <property type="molecule type" value="Genomic_DNA"/>
</dbReference>
<proteinExistence type="predicted"/>
<dbReference type="Gene3D" id="2.40.50.480">
    <property type="match status" value="1"/>
</dbReference>
<gene>
    <name evidence="2" type="ORF">C4A77_17585</name>
</gene>
<evidence type="ECO:0000313" key="2">
    <source>
        <dbReference type="EMBL" id="PPA93495.1"/>
    </source>
</evidence>
<dbReference type="Pfam" id="PF06486">
    <property type="entry name" value="DUF1093"/>
    <property type="match status" value="1"/>
</dbReference>
<dbReference type="InterPro" id="IPR036166">
    <property type="entry name" value="YxeA-like_sf"/>
</dbReference>
<dbReference type="SUPFAM" id="SSF159121">
    <property type="entry name" value="BC4932-like"/>
    <property type="match status" value="1"/>
</dbReference>
<name>A0AAP8U460_BRELA</name>